<evidence type="ECO:0000256" key="1">
    <source>
        <dbReference type="SAM" id="Phobius"/>
    </source>
</evidence>
<reference evidence="2 3" key="1">
    <citation type="submission" date="2019-11" db="EMBL/GenBank/DDBJ databases">
        <title>Streptomyces typhae sp. nov., a novel endophytic actinomycete isolated from the root of cattail pollen (Typha angustifolia L.).</title>
        <authorList>
            <person name="Peng C."/>
        </authorList>
    </citation>
    <scope>NUCLEOTIDE SEQUENCE [LARGE SCALE GENOMIC DNA]</scope>
    <source>
        <strain evidence="3">p1417</strain>
    </source>
</reference>
<evidence type="ECO:0000313" key="3">
    <source>
        <dbReference type="Proteomes" id="UP000483802"/>
    </source>
</evidence>
<organism evidence="2 3">
    <name type="scientific">Streptomyces typhae</name>
    <dbReference type="NCBI Taxonomy" id="2681492"/>
    <lineage>
        <taxon>Bacteria</taxon>
        <taxon>Bacillati</taxon>
        <taxon>Actinomycetota</taxon>
        <taxon>Actinomycetes</taxon>
        <taxon>Kitasatosporales</taxon>
        <taxon>Streptomycetaceae</taxon>
        <taxon>Streptomyces</taxon>
    </lineage>
</organism>
<dbReference type="Proteomes" id="UP000483802">
    <property type="component" value="Unassembled WGS sequence"/>
</dbReference>
<evidence type="ECO:0000313" key="2">
    <source>
        <dbReference type="EMBL" id="MVO90633.1"/>
    </source>
</evidence>
<accession>A0A6L6X9K9</accession>
<feature type="transmembrane region" description="Helical" evidence="1">
    <location>
        <begin position="35"/>
        <end position="56"/>
    </location>
</feature>
<dbReference type="AlphaFoldDB" id="A0A6L6X9K9"/>
<keyword evidence="3" id="KW-1185">Reference proteome</keyword>
<protein>
    <submittedName>
        <fullName evidence="2">Uncharacterized protein</fullName>
    </submittedName>
</protein>
<proteinExistence type="predicted"/>
<dbReference type="RefSeq" id="WP_157169595.1">
    <property type="nucleotide sequence ID" value="NZ_WPNZ01000035.1"/>
</dbReference>
<keyword evidence="1" id="KW-0812">Transmembrane</keyword>
<dbReference type="EMBL" id="WPNZ01000035">
    <property type="protein sequence ID" value="MVO90633.1"/>
    <property type="molecule type" value="Genomic_DNA"/>
</dbReference>
<keyword evidence="1" id="KW-1133">Transmembrane helix</keyword>
<gene>
    <name evidence="2" type="ORF">GPA10_39265</name>
</gene>
<comment type="caution">
    <text evidence="2">The sequence shown here is derived from an EMBL/GenBank/DDBJ whole genome shotgun (WGS) entry which is preliminary data.</text>
</comment>
<keyword evidence="1" id="KW-0472">Membrane</keyword>
<sequence length="75" mass="7651">MFTLVLLLFLVGLMMFGALFYVSHRRPVFSQPLLVATGGTMMLIAAVAVIVTATAATAGSPSRGGVVPPGVSSGK</sequence>
<name>A0A6L6X9K9_9ACTN</name>